<sequence>MNPIIGVNNSSIFLSHPIIIPKALPREIDIAKAIINLLAVINIFTKISFVVNMSINALNTSFMLGTIIGEYIFDINSHNIKINIMDINLYLFCTIIEFFIWNITSNCAWIKFK</sequence>
<gene>
    <name evidence="2" type="ORF">SDC9_154953</name>
</gene>
<dbReference type="EMBL" id="VSSQ01053677">
    <property type="protein sequence ID" value="MPN07682.1"/>
    <property type="molecule type" value="Genomic_DNA"/>
</dbReference>
<keyword evidence="1" id="KW-0472">Membrane</keyword>
<proteinExistence type="predicted"/>
<reference evidence="2" key="1">
    <citation type="submission" date="2019-08" db="EMBL/GenBank/DDBJ databases">
        <authorList>
            <person name="Kucharzyk K."/>
            <person name="Murdoch R.W."/>
            <person name="Higgins S."/>
            <person name="Loffler F."/>
        </authorList>
    </citation>
    <scope>NUCLEOTIDE SEQUENCE</scope>
</reference>
<feature type="transmembrane region" description="Helical" evidence="1">
    <location>
        <begin position="34"/>
        <end position="55"/>
    </location>
</feature>
<protein>
    <submittedName>
        <fullName evidence="2">Uncharacterized protein</fullName>
    </submittedName>
</protein>
<feature type="transmembrane region" description="Helical" evidence="1">
    <location>
        <begin position="89"/>
        <end position="110"/>
    </location>
</feature>
<dbReference type="AlphaFoldDB" id="A0A645F2F0"/>
<keyword evidence="1" id="KW-0812">Transmembrane</keyword>
<evidence type="ECO:0000313" key="2">
    <source>
        <dbReference type="EMBL" id="MPN07682.1"/>
    </source>
</evidence>
<name>A0A645F2F0_9ZZZZ</name>
<comment type="caution">
    <text evidence="2">The sequence shown here is derived from an EMBL/GenBank/DDBJ whole genome shotgun (WGS) entry which is preliminary data.</text>
</comment>
<evidence type="ECO:0000256" key="1">
    <source>
        <dbReference type="SAM" id="Phobius"/>
    </source>
</evidence>
<organism evidence="2">
    <name type="scientific">bioreactor metagenome</name>
    <dbReference type="NCBI Taxonomy" id="1076179"/>
    <lineage>
        <taxon>unclassified sequences</taxon>
        <taxon>metagenomes</taxon>
        <taxon>ecological metagenomes</taxon>
    </lineage>
</organism>
<accession>A0A645F2F0</accession>
<keyword evidence="1" id="KW-1133">Transmembrane helix</keyword>